<accession>A0AC61QLI2</accession>
<dbReference type="Proteomes" id="UP000308886">
    <property type="component" value="Unassembled WGS sequence"/>
</dbReference>
<dbReference type="EMBL" id="SRZC01000039">
    <property type="protein sequence ID" value="TGX79632.1"/>
    <property type="molecule type" value="Genomic_DNA"/>
</dbReference>
<keyword evidence="2" id="KW-1185">Reference proteome</keyword>
<evidence type="ECO:0000313" key="2">
    <source>
        <dbReference type="Proteomes" id="UP000308886"/>
    </source>
</evidence>
<gene>
    <name evidence="1" type="ORF">E5358_14635</name>
</gene>
<proteinExistence type="predicted"/>
<sequence>MQNLSEYPAPRTFRNEASKPQEDEGGCIFIEERNLTLVLDDSECRNLQSQSGTRQRGRPMGVLYTFRSVNGAAKALF</sequence>
<name>A0AC61QLI2_9BACT</name>
<comment type="caution">
    <text evidence="1">The sequence shown here is derived from an EMBL/GenBank/DDBJ whole genome shotgun (WGS) entry which is preliminary data.</text>
</comment>
<reference evidence="1" key="1">
    <citation type="submission" date="2019-04" db="EMBL/GenBank/DDBJ databases">
        <title>Microbes associate with the intestines of laboratory mice.</title>
        <authorList>
            <person name="Navarre W."/>
            <person name="Wong E."/>
            <person name="Huang K."/>
            <person name="Tropini C."/>
            <person name="Ng K."/>
            <person name="Yu B."/>
        </authorList>
    </citation>
    <scope>NUCLEOTIDE SEQUENCE</scope>
    <source>
        <strain evidence="1">NM73_A23</strain>
    </source>
</reference>
<evidence type="ECO:0000313" key="1">
    <source>
        <dbReference type="EMBL" id="TGX79632.1"/>
    </source>
</evidence>
<organism evidence="1 2">
    <name type="scientific">Palleniella muris</name>
    <dbReference type="NCBI Taxonomy" id="3038145"/>
    <lineage>
        <taxon>Bacteria</taxon>
        <taxon>Pseudomonadati</taxon>
        <taxon>Bacteroidota</taxon>
        <taxon>Bacteroidia</taxon>
        <taxon>Bacteroidales</taxon>
        <taxon>Prevotellaceae</taxon>
        <taxon>Palleniella</taxon>
    </lineage>
</organism>
<protein>
    <submittedName>
        <fullName evidence="1">Uncharacterized protein</fullName>
    </submittedName>
</protein>